<organism evidence="2 3">
    <name type="scientific">Nesidiocoris tenuis</name>
    <dbReference type="NCBI Taxonomy" id="355587"/>
    <lineage>
        <taxon>Eukaryota</taxon>
        <taxon>Metazoa</taxon>
        <taxon>Ecdysozoa</taxon>
        <taxon>Arthropoda</taxon>
        <taxon>Hexapoda</taxon>
        <taxon>Insecta</taxon>
        <taxon>Pterygota</taxon>
        <taxon>Neoptera</taxon>
        <taxon>Paraneoptera</taxon>
        <taxon>Hemiptera</taxon>
        <taxon>Heteroptera</taxon>
        <taxon>Panheteroptera</taxon>
        <taxon>Cimicomorpha</taxon>
        <taxon>Miridae</taxon>
        <taxon>Dicyphina</taxon>
        <taxon>Nesidiocoris</taxon>
    </lineage>
</organism>
<dbReference type="Proteomes" id="UP001307889">
    <property type="component" value="Chromosome 1"/>
</dbReference>
<reference evidence="2 3" key="1">
    <citation type="submission" date="2023-09" db="EMBL/GenBank/DDBJ databases">
        <title>Nesidiocoris tenuis whole genome shotgun sequence.</title>
        <authorList>
            <person name="Shibata T."/>
            <person name="Shimoda M."/>
            <person name="Kobayashi T."/>
            <person name="Uehara T."/>
        </authorList>
    </citation>
    <scope>NUCLEOTIDE SEQUENCE [LARGE SCALE GENOMIC DNA]</scope>
    <source>
        <strain evidence="2 3">Japan</strain>
    </source>
</reference>
<proteinExistence type="predicted"/>
<evidence type="ECO:0000313" key="2">
    <source>
        <dbReference type="EMBL" id="BES88027.1"/>
    </source>
</evidence>
<accession>A0ABN7ACP1</accession>
<feature type="region of interest" description="Disordered" evidence="1">
    <location>
        <begin position="34"/>
        <end position="89"/>
    </location>
</feature>
<gene>
    <name evidence="2" type="ORF">NTJ_00833</name>
</gene>
<protein>
    <submittedName>
        <fullName evidence="2">Uncharacterized protein</fullName>
    </submittedName>
</protein>
<keyword evidence="3" id="KW-1185">Reference proteome</keyword>
<evidence type="ECO:0000313" key="3">
    <source>
        <dbReference type="Proteomes" id="UP001307889"/>
    </source>
</evidence>
<sequence length="127" mass="13730">MTNLCGSRKIQVTSPPILALYYFPYPRIRNRSAADCELNGGGPAVEFSRRRRADISRRQGTSDARRTRPQQKSNASRTRGAETGGLNPSLNPWVDLPGLAAFSSQSVVPVVEPCQVADCLPSSPTTG</sequence>
<name>A0ABN7ACP1_9HEMI</name>
<dbReference type="EMBL" id="AP028909">
    <property type="protein sequence ID" value="BES88027.1"/>
    <property type="molecule type" value="Genomic_DNA"/>
</dbReference>
<evidence type="ECO:0000256" key="1">
    <source>
        <dbReference type="SAM" id="MobiDB-lite"/>
    </source>
</evidence>